<feature type="region of interest" description="Disordered" evidence="1">
    <location>
        <begin position="249"/>
        <end position="272"/>
    </location>
</feature>
<keyword evidence="4" id="KW-1185">Reference proteome</keyword>
<organism evidence="3 4">
    <name type="scientific">Hypsizygus marmoreus</name>
    <name type="common">White beech mushroom</name>
    <name type="synonym">Agaricus marmoreus</name>
    <dbReference type="NCBI Taxonomy" id="39966"/>
    <lineage>
        <taxon>Eukaryota</taxon>
        <taxon>Fungi</taxon>
        <taxon>Dikarya</taxon>
        <taxon>Basidiomycota</taxon>
        <taxon>Agaricomycotina</taxon>
        <taxon>Agaricomycetes</taxon>
        <taxon>Agaricomycetidae</taxon>
        <taxon>Agaricales</taxon>
        <taxon>Tricholomatineae</taxon>
        <taxon>Lyophyllaceae</taxon>
        <taxon>Hypsizygus</taxon>
    </lineage>
</organism>
<evidence type="ECO:0000256" key="1">
    <source>
        <dbReference type="SAM" id="MobiDB-lite"/>
    </source>
</evidence>
<dbReference type="AlphaFoldDB" id="A0A369J865"/>
<dbReference type="GO" id="GO:0000028">
    <property type="term" value="P:ribosomal small subunit assembly"/>
    <property type="evidence" value="ECO:0007669"/>
    <property type="project" value="TreeGrafter"/>
</dbReference>
<feature type="domain" description="AAA+ ATPase" evidence="2">
    <location>
        <begin position="33"/>
        <end position="190"/>
    </location>
</feature>
<evidence type="ECO:0000313" key="3">
    <source>
        <dbReference type="EMBL" id="RDB17360.1"/>
    </source>
</evidence>
<evidence type="ECO:0000313" key="4">
    <source>
        <dbReference type="Proteomes" id="UP000076154"/>
    </source>
</evidence>
<dbReference type="InParanoid" id="A0A369J865"/>
<feature type="compositionally biased region" description="Basic and acidic residues" evidence="1">
    <location>
        <begin position="1"/>
        <end position="11"/>
    </location>
</feature>
<name>A0A369J865_HYPMA</name>
<proteinExistence type="predicted"/>
<dbReference type="SMART" id="SM00382">
    <property type="entry name" value="AAA"/>
    <property type="match status" value="2"/>
</dbReference>
<dbReference type="GO" id="GO:0005525">
    <property type="term" value="F:GTP binding"/>
    <property type="evidence" value="ECO:0007669"/>
    <property type="project" value="InterPro"/>
</dbReference>
<feature type="compositionally biased region" description="Basic residues" evidence="1">
    <location>
        <begin position="249"/>
        <end position="263"/>
    </location>
</feature>
<dbReference type="Proteomes" id="UP000076154">
    <property type="component" value="Unassembled WGS sequence"/>
</dbReference>
<evidence type="ECO:0000259" key="2">
    <source>
        <dbReference type="SMART" id="SM00382"/>
    </source>
</evidence>
<dbReference type="PANTHER" id="PTHR42698:SF2">
    <property type="entry name" value="GTPASE ERA-LIKE, CHLOROPLASTIC"/>
    <property type="match status" value="1"/>
</dbReference>
<dbReference type="Pfam" id="PF01926">
    <property type="entry name" value="MMR_HSR1"/>
    <property type="match status" value="2"/>
</dbReference>
<dbReference type="Gene3D" id="3.40.50.300">
    <property type="entry name" value="P-loop containing nucleotide triphosphate hydrolases"/>
    <property type="match status" value="2"/>
</dbReference>
<dbReference type="PANTHER" id="PTHR42698">
    <property type="entry name" value="GTPASE ERA"/>
    <property type="match status" value="1"/>
</dbReference>
<accession>A0A369J865</accession>
<reference evidence="3" key="1">
    <citation type="submission" date="2018-04" db="EMBL/GenBank/DDBJ databases">
        <title>Whole genome sequencing of Hypsizygus marmoreus.</title>
        <authorList>
            <person name="Choi I.-G."/>
            <person name="Min B."/>
            <person name="Kim J.-G."/>
            <person name="Kim S."/>
            <person name="Oh Y.-L."/>
            <person name="Kong W.-S."/>
            <person name="Park H."/>
            <person name="Jeong J."/>
            <person name="Song E.-S."/>
        </authorList>
    </citation>
    <scope>NUCLEOTIDE SEQUENCE [LARGE SCALE GENOMIC DNA]</scope>
    <source>
        <strain evidence="3">51987-8</strain>
    </source>
</reference>
<dbReference type="EMBL" id="LUEZ02000113">
    <property type="protein sequence ID" value="RDB17360.1"/>
    <property type="molecule type" value="Genomic_DNA"/>
</dbReference>
<gene>
    <name evidence="3" type="primary">GIMAP4</name>
    <name evidence="3" type="ORF">Hypma_001816</name>
</gene>
<sequence length="565" mass="63082">MSQLRIRERGSSKLHKAKPAKTGGSVMEDPRESDLVVVVLGQTGAGKSTFINAVVGKTVASVGHELKSETQEVQHIFLEHPTVSPNHRVVLLDTPGFNDTSMEDTDLVARVSHWLKKYYKTTSNLAGVIYLLEITQAREEERCRKNLEKFAKSCGVEVKNTNIVFATTKWGETVQSIGERREQLLLTDLGGLMKPGSKIHRFGDTIESAMTIVGLVLENCVQSKKVIVTGPEPRKLAISVSDRPVDFSRRRRQSVHAKKRKSWKGPDLRNGDALMADPREGDLVIPIMGPTGVGKSTFINTLVGKTVASVGHGLQSHTAQLQHVVVNYGPNRSRVILLDTPGFDSTFADNSEILRRIAVWLAKSYSDNMRLAGLIYLHEISNIRMFGASRKDLEIFNKLCGKEATKTVVLATTKWGDVARPVGERRERQLKQIHWADMMKLGSTVLRFEDTQESAWAIVNHILESTKRRRNSVDAVQIQLEMVEVEKLLAETEAGRTLRYTLQELLDAQKRIAAQMRKEGGGGGGGNMWRELLLRENENKIRSTLNQIRALNVPLSRRIKAMFGL</sequence>
<comment type="caution">
    <text evidence="3">The sequence shown here is derived from an EMBL/GenBank/DDBJ whole genome shotgun (WGS) entry which is preliminary data.</text>
</comment>
<dbReference type="GO" id="GO:0043024">
    <property type="term" value="F:ribosomal small subunit binding"/>
    <property type="evidence" value="ECO:0007669"/>
    <property type="project" value="TreeGrafter"/>
</dbReference>
<dbReference type="GO" id="GO:0019843">
    <property type="term" value="F:rRNA binding"/>
    <property type="evidence" value="ECO:0007669"/>
    <property type="project" value="TreeGrafter"/>
</dbReference>
<feature type="domain" description="AAA+ ATPase" evidence="2">
    <location>
        <begin position="281"/>
        <end position="434"/>
    </location>
</feature>
<dbReference type="PROSITE" id="PS00675">
    <property type="entry name" value="SIGMA54_INTERACT_1"/>
    <property type="match status" value="1"/>
</dbReference>
<dbReference type="OrthoDB" id="8954335at2759"/>
<feature type="region of interest" description="Disordered" evidence="1">
    <location>
        <begin position="1"/>
        <end position="28"/>
    </location>
</feature>
<protein>
    <submittedName>
        <fullName evidence="3">GTPase IMAP family member 4</fullName>
    </submittedName>
</protein>
<dbReference type="InterPro" id="IPR006073">
    <property type="entry name" value="GTP-bd"/>
</dbReference>
<dbReference type="InterPro" id="IPR027417">
    <property type="entry name" value="P-loop_NTPase"/>
</dbReference>
<dbReference type="InterPro" id="IPR025662">
    <property type="entry name" value="Sigma_54_int_dom_ATP-bd_1"/>
</dbReference>
<dbReference type="InterPro" id="IPR005662">
    <property type="entry name" value="GTPase_Era-like"/>
</dbReference>
<dbReference type="CDD" id="cd00882">
    <property type="entry name" value="Ras_like_GTPase"/>
    <property type="match status" value="2"/>
</dbReference>
<dbReference type="SUPFAM" id="SSF52540">
    <property type="entry name" value="P-loop containing nucleoside triphosphate hydrolases"/>
    <property type="match status" value="2"/>
</dbReference>
<dbReference type="InterPro" id="IPR003593">
    <property type="entry name" value="AAA+_ATPase"/>
</dbReference>